<dbReference type="Pfam" id="PF03616">
    <property type="entry name" value="Glt_symporter"/>
    <property type="match status" value="1"/>
</dbReference>
<evidence type="ECO:0000256" key="2">
    <source>
        <dbReference type="SAM" id="Phobius"/>
    </source>
</evidence>
<evidence type="ECO:0000313" key="3">
    <source>
        <dbReference type="EMBL" id="HJC43933.1"/>
    </source>
</evidence>
<dbReference type="GO" id="GO:0015813">
    <property type="term" value="P:L-glutamate transmembrane transport"/>
    <property type="evidence" value="ECO:0007669"/>
    <property type="project" value="InterPro"/>
</dbReference>
<dbReference type="GO" id="GO:0015501">
    <property type="term" value="F:glutamate:sodium symporter activity"/>
    <property type="evidence" value="ECO:0007669"/>
    <property type="project" value="InterPro"/>
</dbReference>
<name>A0A9D2T1S6_9FIRM</name>
<evidence type="ECO:0000256" key="1">
    <source>
        <dbReference type="SAM" id="MobiDB-lite"/>
    </source>
</evidence>
<keyword evidence="2" id="KW-0812">Transmembrane</keyword>
<reference evidence="3" key="1">
    <citation type="journal article" date="2021" name="PeerJ">
        <title>Extensive microbial diversity within the chicken gut microbiome revealed by metagenomics and culture.</title>
        <authorList>
            <person name="Gilroy R."/>
            <person name="Ravi A."/>
            <person name="Getino M."/>
            <person name="Pursley I."/>
            <person name="Horton D.L."/>
            <person name="Alikhan N.F."/>
            <person name="Baker D."/>
            <person name="Gharbi K."/>
            <person name="Hall N."/>
            <person name="Watson M."/>
            <person name="Adriaenssens E.M."/>
            <person name="Foster-Nyarko E."/>
            <person name="Jarju S."/>
            <person name="Secka A."/>
            <person name="Antonio M."/>
            <person name="Oren A."/>
            <person name="Chaudhuri R.R."/>
            <person name="La Ragione R."/>
            <person name="Hildebrand F."/>
            <person name="Pallen M.J."/>
        </authorList>
    </citation>
    <scope>NUCLEOTIDE SEQUENCE</scope>
    <source>
        <strain evidence="3">CHK165-2605</strain>
    </source>
</reference>
<dbReference type="PANTHER" id="PTHR36178">
    <property type="entry name" value="SLR0625 PROTEIN"/>
    <property type="match status" value="1"/>
</dbReference>
<sequence length="489" mass="52828">MNLAMLSLAIIGVMLCIGMLLRAKIPFIGKMLIPASVIGGIIGFIFMNVIEPVTPLNLDCGTFGDLVDTMFVLSFISIGLTGSQKAKKEKEPDGTKQTGPVLGGVGMGIIWCLLYGLTPVLGGILIFIIGRAVGMSGWYGILIPFGFCQGPGQASTYGRLFENVYGFENAEMVALTFAVVGFIAAFGVGVPMARYGLRKKLCLYEGKINASVEKGYMGPSEKGESVGYETTHSGNIDTLAFHFAVMGITYIVTLIIAQLLNFIPVIGSSFAAMLFFCGMLAAYLVKAIMRKLKIDYLIDNSLQSKISGWLSDFLVTGAFMSIKINVIGEWIIPILIECVLITIVTYAVCMYFGSRLGSDHDFERVLGLYGTATGTTPSGLSLVRMVDPKLQSGAADELGIMNASMILTTPVMILVTLGGTKVISFWVMIGGMALSCILYLILLKVFRVWRKPSFSFAKGERYFEEISSEEEGGEREYPDTPDMGGAVKL</sequence>
<feature type="transmembrane region" description="Helical" evidence="2">
    <location>
        <begin position="101"/>
        <end position="129"/>
    </location>
</feature>
<reference evidence="3" key="2">
    <citation type="submission" date="2021-04" db="EMBL/GenBank/DDBJ databases">
        <authorList>
            <person name="Gilroy R."/>
        </authorList>
    </citation>
    <scope>NUCLEOTIDE SEQUENCE</scope>
    <source>
        <strain evidence="3">CHK165-2605</strain>
    </source>
</reference>
<feature type="transmembrane region" description="Helical" evidence="2">
    <location>
        <begin position="398"/>
        <end position="417"/>
    </location>
</feature>
<dbReference type="AlphaFoldDB" id="A0A9D2T1S6"/>
<evidence type="ECO:0000313" key="4">
    <source>
        <dbReference type="Proteomes" id="UP000823895"/>
    </source>
</evidence>
<feature type="transmembrane region" description="Helical" evidence="2">
    <location>
        <begin position="239"/>
        <end position="260"/>
    </location>
</feature>
<comment type="caution">
    <text evidence="3">The sequence shown here is derived from an EMBL/GenBank/DDBJ whole genome shotgun (WGS) entry which is preliminary data.</text>
</comment>
<feature type="region of interest" description="Disordered" evidence="1">
    <location>
        <begin position="467"/>
        <end position="489"/>
    </location>
</feature>
<feature type="transmembrane region" description="Helical" evidence="2">
    <location>
        <begin position="172"/>
        <end position="190"/>
    </location>
</feature>
<gene>
    <name evidence="3" type="ORF">H9756_09725</name>
</gene>
<feature type="transmembrane region" description="Helical" evidence="2">
    <location>
        <begin position="266"/>
        <end position="285"/>
    </location>
</feature>
<protein>
    <submittedName>
        <fullName evidence="3">Sodium:glutamate symporter</fullName>
    </submittedName>
</protein>
<accession>A0A9D2T1S6</accession>
<proteinExistence type="predicted"/>
<dbReference type="Proteomes" id="UP000823895">
    <property type="component" value="Unassembled WGS sequence"/>
</dbReference>
<feature type="transmembrane region" description="Helical" evidence="2">
    <location>
        <begin position="6"/>
        <end position="25"/>
    </location>
</feature>
<dbReference type="InterPro" id="IPR004445">
    <property type="entry name" value="GltS"/>
</dbReference>
<dbReference type="GO" id="GO:0016020">
    <property type="term" value="C:membrane"/>
    <property type="evidence" value="ECO:0007669"/>
    <property type="project" value="InterPro"/>
</dbReference>
<organism evidence="3 4">
    <name type="scientific">Candidatus Mediterraneibacter gallistercoris</name>
    <dbReference type="NCBI Taxonomy" id="2838671"/>
    <lineage>
        <taxon>Bacteria</taxon>
        <taxon>Bacillati</taxon>
        <taxon>Bacillota</taxon>
        <taxon>Clostridia</taxon>
        <taxon>Lachnospirales</taxon>
        <taxon>Lachnospiraceae</taxon>
        <taxon>Mediterraneibacter</taxon>
    </lineage>
</organism>
<dbReference type="EMBL" id="DWWI01000200">
    <property type="protein sequence ID" value="HJC43933.1"/>
    <property type="molecule type" value="Genomic_DNA"/>
</dbReference>
<feature type="transmembrane region" description="Helical" evidence="2">
    <location>
        <begin position="423"/>
        <end position="443"/>
    </location>
</feature>
<feature type="transmembrane region" description="Helical" evidence="2">
    <location>
        <begin position="32"/>
        <end position="50"/>
    </location>
</feature>
<dbReference type="PANTHER" id="PTHR36178:SF1">
    <property type="entry name" value="SODIUM_GLUTAMATE SYMPORTER"/>
    <property type="match status" value="1"/>
</dbReference>
<feature type="transmembrane region" description="Helical" evidence="2">
    <location>
        <begin position="330"/>
        <end position="352"/>
    </location>
</feature>
<keyword evidence="2" id="KW-1133">Transmembrane helix</keyword>
<keyword evidence="2" id="KW-0472">Membrane</keyword>